<dbReference type="Proteomes" id="UP000465221">
    <property type="component" value="Unassembled WGS sequence"/>
</dbReference>
<protein>
    <recommendedName>
        <fullName evidence="6">Non-reducing end beta-L-arabinofuranosidase</fullName>
    </recommendedName>
</protein>
<evidence type="ECO:0008006" key="6">
    <source>
        <dbReference type="Google" id="ProtNLM"/>
    </source>
</evidence>
<dbReference type="Pfam" id="PF07944">
    <property type="entry name" value="Beta-AFase-like_GH127_cat"/>
    <property type="match status" value="1"/>
</dbReference>
<dbReference type="InterPro" id="IPR008928">
    <property type="entry name" value="6-hairpin_glycosidase_sf"/>
</dbReference>
<dbReference type="AlphaFoldDB" id="A0A8H3PB71"/>
<dbReference type="SUPFAM" id="SSF48208">
    <property type="entry name" value="Six-hairpin glycosidases"/>
    <property type="match status" value="1"/>
</dbReference>
<evidence type="ECO:0000313" key="5">
    <source>
        <dbReference type="Proteomes" id="UP000465221"/>
    </source>
</evidence>
<evidence type="ECO:0000313" key="4">
    <source>
        <dbReference type="EMBL" id="GFF49769.1"/>
    </source>
</evidence>
<dbReference type="PANTHER" id="PTHR43465">
    <property type="entry name" value="DUF1680 DOMAIN PROTEIN (AFU_ORTHOLOGUE AFUA_1G08910)"/>
    <property type="match status" value="1"/>
</dbReference>
<dbReference type="PANTHER" id="PTHR43465:SF2">
    <property type="entry name" value="DUF1680 DOMAIN PROTEIN (AFU_ORTHOLOGUE AFUA_1G08910)"/>
    <property type="match status" value="1"/>
</dbReference>
<sequence>MPQQYKGSLALSYGKKALEYSDCCSTIPDSAFTMEYPQESFKATIFAADSFWAHRRQVVRSQTLRHQLQMLKDTGRYDAFKLKWHPSYSDPCTVWPVPNHLFWDSDVAKWIEGACYFLMDYPDEEIDAAIRELVEMIQNAQQSDGYLNIHYTVVEPGKRFTNLRDMHELYNAGHLVEAALAHRLLFKNDELLSPILKYVALLAATFGNQEGQKAGYPGHPEIELALLRLYKVTEDPEHLRLARFFLEERGNPSGGKERRHYYDVEAEARGERKHEVPEAYPVARSYCPYASLETNSRLSRIARYQQAHVPITRQQTIEGHAVRAMYLLTSVADLVRICEPSSDVANKFLPALHRLWSNMIEKKSYVTGGIGAMKQWEGFGNDYFLPHGTDEGGCYAETCAAIGVMMLAERLLQIELHGHYADILELCLYNAVLTGMSLDGKGFTYVNQLASSEKDLSRRYEWFECACCPPNVTRTLGCLGGYLWSYNVNDERQKATVNVHLYTSATLRFQAADSRIEITQKTQWPWHGDVSFLVNIDGPPVNLELRLRIPGWASTWEVTPQPSRPDLRDGYLYLSSDWIQQHAEFRLSCPMRPRMVRPHPLTMQPVAYVTRGPIVYCVEDVDNPWENNHFKTIIFDMNAPLQEEVRSSPDHHVGIIAQGGSRGTLNTSRWKRQIVAESGNVIPISEDVRDLCFIPYYLRANRGGKGQMRVGLRVE</sequence>
<evidence type="ECO:0000259" key="1">
    <source>
        <dbReference type="Pfam" id="PF07944"/>
    </source>
</evidence>
<gene>
    <name evidence="4" type="ORF">IFM46972_08883</name>
</gene>
<proteinExistence type="predicted"/>
<evidence type="ECO:0000259" key="3">
    <source>
        <dbReference type="Pfam" id="PF20737"/>
    </source>
</evidence>
<name>A0A8H3PB71_9EURO</name>
<dbReference type="InterPro" id="IPR012878">
    <property type="entry name" value="Beta-AFase-like_GH127_cat"/>
</dbReference>
<reference evidence="4 5" key="1">
    <citation type="submission" date="2020-01" db="EMBL/GenBank/DDBJ databases">
        <title>Draft genome sequence of Aspergillus udagawae IFM 46972.</title>
        <authorList>
            <person name="Takahashi H."/>
            <person name="Yaguchi T."/>
        </authorList>
    </citation>
    <scope>NUCLEOTIDE SEQUENCE [LARGE SCALE GENOMIC DNA]</scope>
    <source>
        <strain evidence="4 5">IFM 46972</strain>
    </source>
</reference>
<evidence type="ECO:0000259" key="2">
    <source>
        <dbReference type="Pfam" id="PF20736"/>
    </source>
</evidence>
<comment type="caution">
    <text evidence="4">The sequence shown here is derived from an EMBL/GenBank/DDBJ whole genome shotgun (WGS) entry which is preliminary data.</text>
</comment>
<dbReference type="InterPro" id="IPR049049">
    <property type="entry name" value="Beta-AFase-like_GH127_C"/>
</dbReference>
<feature type="domain" description="Non-reducing end beta-L-arabinofuranosidase-like GH127 C-terminal" evidence="3">
    <location>
        <begin position="608"/>
        <end position="710"/>
    </location>
</feature>
<feature type="domain" description="Non-reducing end beta-L-arabinofuranosidase-like GH127 catalytic" evidence="1">
    <location>
        <begin position="49"/>
        <end position="476"/>
    </location>
</feature>
<dbReference type="GO" id="GO:0005975">
    <property type="term" value="P:carbohydrate metabolic process"/>
    <property type="evidence" value="ECO:0007669"/>
    <property type="project" value="InterPro"/>
</dbReference>
<dbReference type="InterPro" id="IPR049174">
    <property type="entry name" value="Beta-AFase-like"/>
</dbReference>
<dbReference type="EMBL" id="BLKC01000080">
    <property type="protein sequence ID" value="GFF49769.1"/>
    <property type="molecule type" value="Genomic_DNA"/>
</dbReference>
<dbReference type="Pfam" id="PF20736">
    <property type="entry name" value="Glyco_hydro127M"/>
    <property type="match status" value="1"/>
</dbReference>
<dbReference type="InterPro" id="IPR049046">
    <property type="entry name" value="Beta-AFase-like_GH127_middle"/>
</dbReference>
<organism evidence="4 5">
    <name type="scientific">Aspergillus udagawae</name>
    <dbReference type="NCBI Taxonomy" id="91492"/>
    <lineage>
        <taxon>Eukaryota</taxon>
        <taxon>Fungi</taxon>
        <taxon>Dikarya</taxon>
        <taxon>Ascomycota</taxon>
        <taxon>Pezizomycotina</taxon>
        <taxon>Eurotiomycetes</taxon>
        <taxon>Eurotiomycetidae</taxon>
        <taxon>Eurotiales</taxon>
        <taxon>Aspergillaceae</taxon>
        <taxon>Aspergillus</taxon>
        <taxon>Aspergillus subgen. Fumigati</taxon>
    </lineage>
</organism>
<dbReference type="Pfam" id="PF20737">
    <property type="entry name" value="Glyco_hydro127C"/>
    <property type="match status" value="1"/>
</dbReference>
<accession>A0A8H3PB71</accession>
<feature type="domain" description="Non-reducing end beta-L-arabinofuranosidase-like GH127 middle" evidence="2">
    <location>
        <begin position="496"/>
        <end position="582"/>
    </location>
</feature>